<dbReference type="AlphaFoldDB" id="A0A1M2VD47"/>
<keyword evidence="3" id="KW-1185">Reference proteome</keyword>
<feature type="region of interest" description="Disordered" evidence="1">
    <location>
        <begin position="1"/>
        <end position="24"/>
    </location>
</feature>
<organism evidence="2 3">
    <name type="scientific">Trametes pubescens</name>
    <name type="common">White-rot fungus</name>
    <dbReference type="NCBI Taxonomy" id="154538"/>
    <lineage>
        <taxon>Eukaryota</taxon>
        <taxon>Fungi</taxon>
        <taxon>Dikarya</taxon>
        <taxon>Basidiomycota</taxon>
        <taxon>Agaricomycotina</taxon>
        <taxon>Agaricomycetes</taxon>
        <taxon>Polyporales</taxon>
        <taxon>Polyporaceae</taxon>
        <taxon>Trametes</taxon>
    </lineage>
</organism>
<name>A0A1M2VD47_TRAPU</name>
<evidence type="ECO:0000313" key="2">
    <source>
        <dbReference type="EMBL" id="OJT05529.1"/>
    </source>
</evidence>
<dbReference type="Proteomes" id="UP000184267">
    <property type="component" value="Unassembled WGS sequence"/>
</dbReference>
<evidence type="ECO:0000256" key="1">
    <source>
        <dbReference type="SAM" id="MobiDB-lite"/>
    </source>
</evidence>
<comment type="caution">
    <text evidence="2">The sequence shown here is derived from an EMBL/GenBank/DDBJ whole genome shotgun (WGS) entry which is preliminary data.</text>
</comment>
<dbReference type="EMBL" id="MNAD01001442">
    <property type="protein sequence ID" value="OJT05529.1"/>
    <property type="molecule type" value="Genomic_DNA"/>
</dbReference>
<reference evidence="2 3" key="1">
    <citation type="submission" date="2016-10" db="EMBL/GenBank/DDBJ databases">
        <title>Genome sequence of the basidiomycete white-rot fungus Trametes pubescens.</title>
        <authorList>
            <person name="Makela M.R."/>
            <person name="Granchi Z."/>
            <person name="Peng M."/>
            <person name="De Vries R.P."/>
            <person name="Grigoriev I."/>
            <person name="Riley R."/>
            <person name="Hilden K."/>
        </authorList>
    </citation>
    <scope>NUCLEOTIDE SEQUENCE [LARGE SCALE GENOMIC DNA]</scope>
    <source>
        <strain evidence="2 3">FBCC735</strain>
    </source>
</reference>
<evidence type="ECO:0000313" key="3">
    <source>
        <dbReference type="Proteomes" id="UP000184267"/>
    </source>
</evidence>
<sequence>MQFQGGYTGEEGQTHAEQSKRGSMVKADLDELQVPQIGEGAHEELTRRAKIGWCTTGDVA</sequence>
<gene>
    <name evidence="2" type="ORF">TRAPUB_3652</name>
</gene>
<accession>A0A1M2VD47</accession>
<protein>
    <submittedName>
        <fullName evidence="2">Uncharacterized protein</fullName>
    </submittedName>
</protein>
<proteinExistence type="predicted"/>